<sequence>MKKIILSTVLCGGILMGMMNGLTVQAADTLSGNTEIGAEVIKGDVSLTIDATTDFGSQPLSETVDFGSKDINYTVTDYSGTTNGYEISAKLADADGKRSLKIGEVELSEEVVPVVTKDVNIVGENSDKVTSTLVYTNVTKVQKYTSTIEWNLTKGSSKQISE</sequence>
<dbReference type="Proteomes" id="UP000000779">
    <property type="component" value="Chromosome"/>
</dbReference>
<dbReference type="EMBL" id="AM263198">
    <property type="protein sequence ID" value="CAK20207.1"/>
    <property type="molecule type" value="Genomic_DNA"/>
</dbReference>
<dbReference type="AlphaFoldDB" id="A0AGS5"/>
<feature type="chain" id="PRO_5002621960" evidence="1">
    <location>
        <begin position="27"/>
        <end position="162"/>
    </location>
</feature>
<evidence type="ECO:0000256" key="1">
    <source>
        <dbReference type="SAM" id="SignalP"/>
    </source>
</evidence>
<accession>A0AGS5</accession>
<keyword evidence="1" id="KW-0732">Signal</keyword>
<gene>
    <name evidence="2" type="ordered locus">lwe0789</name>
</gene>
<dbReference type="eggNOG" id="ENOG5033WRV">
    <property type="taxonomic scope" value="Bacteria"/>
</dbReference>
<name>A0AGS5_LISW6</name>
<dbReference type="KEGG" id="lwe:lwe0789"/>
<protein>
    <submittedName>
        <fullName evidence="2">Putative secreted protein</fullName>
    </submittedName>
</protein>
<evidence type="ECO:0000313" key="3">
    <source>
        <dbReference type="Proteomes" id="UP000000779"/>
    </source>
</evidence>
<dbReference type="GeneID" id="61188679"/>
<dbReference type="RefSeq" id="WP_011701626.1">
    <property type="nucleotide sequence ID" value="NC_008555.1"/>
</dbReference>
<dbReference type="STRING" id="386043.lwe0789"/>
<reference evidence="2 3" key="1">
    <citation type="journal article" date="2006" name="J. Bacteriol.">
        <title>Whole-genome sequence of Listeria welshimeri reveals common steps in genome reduction with Listeria innocua as compared to Listeria monocytogenes.</title>
        <authorList>
            <person name="Hain T."/>
            <person name="Steinweg C."/>
            <person name="Kuenne C.T."/>
            <person name="Billion A."/>
            <person name="Ghai R."/>
            <person name="Chatterjee S.S."/>
            <person name="Domann E."/>
            <person name="Kaerst U."/>
            <person name="Goesmann A."/>
            <person name="Bekel T."/>
            <person name="Bartels D."/>
            <person name="Kaiser O."/>
            <person name="Meyer F."/>
            <person name="Puehler A."/>
            <person name="Weisshaar B."/>
            <person name="Wehland J."/>
            <person name="Liang C."/>
            <person name="Dandekar T."/>
            <person name="Lampidis R."/>
            <person name="Kreft J."/>
            <person name="Goebel W."/>
            <person name="Chakraborty T."/>
        </authorList>
    </citation>
    <scope>NUCLEOTIDE SEQUENCE [LARGE SCALE GENOMIC DNA]</scope>
    <source>
        <strain evidence="3">ATCC 35897 / DSM 20650 / CIP 8149 / NCTC 11857 / SLCC 5334 / V8</strain>
    </source>
</reference>
<evidence type="ECO:0000313" key="2">
    <source>
        <dbReference type="EMBL" id="CAK20207.1"/>
    </source>
</evidence>
<feature type="signal peptide" evidence="1">
    <location>
        <begin position="1"/>
        <end position="26"/>
    </location>
</feature>
<proteinExistence type="predicted"/>
<dbReference type="OrthoDB" id="2339819at2"/>
<dbReference type="HOGENOM" id="CLU_1633393_0_0_9"/>
<organism evidence="2 3">
    <name type="scientific">Listeria welshimeri serovar 6b (strain ATCC 35897 / DSM 20650 / CCUG 15529 / CIP 8149 / NCTC 11857 / SLCC 5334 / V8)</name>
    <dbReference type="NCBI Taxonomy" id="386043"/>
    <lineage>
        <taxon>Bacteria</taxon>
        <taxon>Bacillati</taxon>
        <taxon>Bacillota</taxon>
        <taxon>Bacilli</taxon>
        <taxon>Bacillales</taxon>
        <taxon>Listeriaceae</taxon>
        <taxon>Listeria</taxon>
    </lineage>
</organism>